<dbReference type="Proteomes" id="UP000024635">
    <property type="component" value="Unassembled WGS sequence"/>
</dbReference>
<evidence type="ECO:0000256" key="1">
    <source>
        <dbReference type="ARBA" id="ARBA00022441"/>
    </source>
</evidence>
<organism evidence="3 4">
    <name type="scientific">Ancylostoma ceylanicum</name>
    <dbReference type="NCBI Taxonomy" id="53326"/>
    <lineage>
        <taxon>Eukaryota</taxon>
        <taxon>Metazoa</taxon>
        <taxon>Ecdysozoa</taxon>
        <taxon>Nematoda</taxon>
        <taxon>Chromadorea</taxon>
        <taxon>Rhabditida</taxon>
        <taxon>Rhabditina</taxon>
        <taxon>Rhabditomorpha</taxon>
        <taxon>Strongyloidea</taxon>
        <taxon>Ancylostomatidae</taxon>
        <taxon>Ancylostomatinae</taxon>
        <taxon>Ancylostoma</taxon>
    </lineage>
</organism>
<evidence type="ECO:0000256" key="2">
    <source>
        <dbReference type="ARBA" id="ARBA00022737"/>
    </source>
</evidence>
<proteinExistence type="predicted"/>
<dbReference type="SUPFAM" id="SSF117281">
    <property type="entry name" value="Kelch motif"/>
    <property type="match status" value="1"/>
</dbReference>
<gene>
    <name evidence="3" type="primary">Acey_s0011.g1329</name>
    <name evidence="3" type="synonym">ASP-s0011.g1329</name>
    <name evidence="3" type="ORF">Y032_0011g1329</name>
</gene>
<evidence type="ECO:0008006" key="5">
    <source>
        <dbReference type="Google" id="ProtNLM"/>
    </source>
</evidence>
<keyword evidence="2" id="KW-0677">Repeat</keyword>
<evidence type="ECO:0000313" key="4">
    <source>
        <dbReference type="Proteomes" id="UP000024635"/>
    </source>
</evidence>
<sequence length="190" mass="20905">MMIQNDLVSGGKSSENVALSKVEKYDPLTRQWVPILPMPSERSEVGVAVCNGKVYVVGGFNDDFSALVEFFDYTLNSWTEVASIPQSTSSVSAVFLGDNLYVCGGECKYGVTNAVHQWCQQFCETCTVIGISVRKKWGATCSSTIQRDELEHEMSRNEAATCGGLSPIRPNQVIVDPALPQYKRVISHQK</sequence>
<dbReference type="InterPro" id="IPR015915">
    <property type="entry name" value="Kelch-typ_b-propeller"/>
</dbReference>
<comment type="caution">
    <text evidence="3">The sequence shown here is derived from an EMBL/GenBank/DDBJ whole genome shotgun (WGS) entry which is preliminary data.</text>
</comment>
<dbReference type="AlphaFoldDB" id="A0A016VEH2"/>
<accession>A0A016VEH2</accession>
<dbReference type="InterPro" id="IPR006652">
    <property type="entry name" value="Kelch_1"/>
</dbReference>
<keyword evidence="1" id="KW-0880">Kelch repeat</keyword>
<dbReference type="Gene3D" id="2.120.10.80">
    <property type="entry name" value="Kelch-type beta propeller"/>
    <property type="match status" value="1"/>
</dbReference>
<dbReference type="OrthoDB" id="6483596at2759"/>
<dbReference type="PANTHER" id="PTHR24412:SF489">
    <property type="entry name" value="RING FINGER DOMAIN AND KELCH REPEAT-CONTAINING PROTEIN DDB_G0271372"/>
    <property type="match status" value="1"/>
</dbReference>
<name>A0A016VEH2_9BILA</name>
<dbReference type="PANTHER" id="PTHR24412">
    <property type="entry name" value="KELCH PROTEIN"/>
    <property type="match status" value="1"/>
</dbReference>
<dbReference type="SMART" id="SM00612">
    <property type="entry name" value="Kelch"/>
    <property type="match status" value="2"/>
</dbReference>
<evidence type="ECO:0000313" key="3">
    <source>
        <dbReference type="EMBL" id="EYC25681.1"/>
    </source>
</evidence>
<reference evidence="4" key="1">
    <citation type="journal article" date="2015" name="Nat. Genet.">
        <title>The genome and transcriptome of the zoonotic hookworm Ancylostoma ceylanicum identify infection-specific gene families.</title>
        <authorList>
            <person name="Schwarz E.M."/>
            <person name="Hu Y."/>
            <person name="Antoshechkin I."/>
            <person name="Miller M.M."/>
            <person name="Sternberg P.W."/>
            <person name="Aroian R.V."/>
        </authorList>
    </citation>
    <scope>NUCLEOTIDE SEQUENCE</scope>
    <source>
        <strain evidence="4">HY135</strain>
    </source>
</reference>
<keyword evidence="4" id="KW-1185">Reference proteome</keyword>
<protein>
    <recommendedName>
        <fullName evidence="5">Kelch repeat protein</fullName>
    </recommendedName>
</protein>
<dbReference type="Pfam" id="PF01344">
    <property type="entry name" value="Kelch_1"/>
    <property type="match status" value="2"/>
</dbReference>
<dbReference type="EMBL" id="JARK01001347">
    <property type="protein sequence ID" value="EYC25681.1"/>
    <property type="molecule type" value="Genomic_DNA"/>
</dbReference>